<dbReference type="Gene3D" id="1.10.10.10">
    <property type="entry name" value="Winged helix-like DNA-binding domain superfamily/Winged helix DNA-binding domain"/>
    <property type="match status" value="1"/>
</dbReference>
<dbReference type="InterPro" id="IPR007627">
    <property type="entry name" value="RNA_pol_sigma70_r2"/>
</dbReference>
<dbReference type="Proteomes" id="UP000243524">
    <property type="component" value="Unassembled WGS sequence"/>
</dbReference>
<sequence length="193" mass="23086">MSVFEHDKDYSQKMTEQDRLRIVEECMNEYGDEIKRLVFTYVSNHADADDISQEVFLKVYQKIDQFKGESELKSWIYRIAINKSKDHLRSWKYRQQKLKDKMERTFKKESAVEHQTPEHISIEDEEANTLMEHVYELPVKYREVIILHYFEQLSTKEIAEVLETNLNTVKARLKRGRERLKTFLDGNGGEQFG</sequence>
<feature type="domain" description="RNA polymerase sigma-70 region 2" evidence="5">
    <location>
        <begin position="28"/>
        <end position="90"/>
    </location>
</feature>
<dbReference type="InterPro" id="IPR039425">
    <property type="entry name" value="RNA_pol_sigma-70-like"/>
</dbReference>
<comment type="similarity">
    <text evidence="1">Belongs to the sigma-70 factor family. ECF subfamily.</text>
</comment>
<evidence type="ECO:0000256" key="4">
    <source>
        <dbReference type="ARBA" id="ARBA00023163"/>
    </source>
</evidence>
<evidence type="ECO:0000256" key="2">
    <source>
        <dbReference type="ARBA" id="ARBA00023015"/>
    </source>
</evidence>
<dbReference type="InterPro" id="IPR013249">
    <property type="entry name" value="RNA_pol_sigma70_r4_t2"/>
</dbReference>
<dbReference type="RefSeq" id="WP_101331880.1">
    <property type="nucleotide sequence ID" value="NZ_PJNH01000003.1"/>
</dbReference>
<reference evidence="7 8" key="1">
    <citation type="submission" date="2017-06" db="EMBL/GenBank/DDBJ databases">
        <title>the draft geome sequence of Illustriluteabacillus marina B3227.</title>
        <authorList>
            <person name="He R.-H."/>
            <person name="Du Z.-J."/>
        </authorList>
    </citation>
    <scope>NUCLEOTIDE SEQUENCE [LARGE SCALE GENOMIC DNA]</scope>
    <source>
        <strain evidence="7 8">B3227</strain>
    </source>
</reference>
<dbReference type="NCBIfam" id="TIGR02937">
    <property type="entry name" value="sigma70-ECF"/>
    <property type="match status" value="1"/>
</dbReference>
<name>A0A2I0QRW0_9BACI</name>
<gene>
    <name evidence="7" type="ORF">CEY16_10035</name>
</gene>
<evidence type="ECO:0000313" key="8">
    <source>
        <dbReference type="Proteomes" id="UP000243524"/>
    </source>
</evidence>
<feature type="domain" description="RNA polymerase sigma factor 70 region 4 type 2" evidence="6">
    <location>
        <begin position="136"/>
        <end position="180"/>
    </location>
</feature>
<dbReference type="SUPFAM" id="SSF88946">
    <property type="entry name" value="Sigma2 domain of RNA polymerase sigma factors"/>
    <property type="match status" value="1"/>
</dbReference>
<dbReference type="Gene3D" id="1.10.1740.10">
    <property type="match status" value="1"/>
</dbReference>
<dbReference type="Pfam" id="PF04542">
    <property type="entry name" value="Sigma70_r2"/>
    <property type="match status" value="1"/>
</dbReference>
<accession>A0A2I0QRW0</accession>
<dbReference type="AlphaFoldDB" id="A0A2I0QRW0"/>
<dbReference type="InterPro" id="IPR013325">
    <property type="entry name" value="RNA_pol_sigma_r2"/>
</dbReference>
<dbReference type="SUPFAM" id="SSF88659">
    <property type="entry name" value="Sigma3 and sigma4 domains of RNA polymerase sigma factors"/>
    <property type="match status" value="1"/>
</dbReference>
<protein>
    <submittedName>
        <fullName evidence="7">RNA polymerase subunit sigma</fullName>
    </submittedName>
</protein>
<evidence type="ECO:0000259" key="5">
    <source>
        <dbReference type="Pfam" id="PF04542"/>
    </source>
</evidence>
<dbReference type="GO" id="GO:0016987">
    <property type="term" value="F:sigma factor activity"/>
    <property type="evidence" value="ECO:0007669"/>
    <property type="project" value="UniProtKB-KW"/>
</dbReference>
<keyword evidence="8" id="KW-1185">Reference proteome</keyword>
<organism evidence="7 8">
    <name type="scientific">Halalkalibacillus sediminis</name>
    <dbReference type="NCBI Taxonomy" id="2018042"/>
    <lineage>
        <taxon>Bacteria</taxon>
        <taxon>Bacillati</taxon>
        <taxon>Bacillota</taxon>
        <taxon>Bacilli</taxon>
        <taxon>Bacillales</taxon>
        <taxon>Bacillaceae</taxon>
        <taxon>Halalkalibacillus</taxon>
    </lineage>
</organism>
<keyword evidence="3" id="KW-0731">Sigma factor</keyword>
<proteinExistence type="inferred from homology"/>
<comment type="caution">
    <text evidence="7">The sequence shown here is derived from an EMBL/GenBank/DDBJ whole genome shotgun (WGS) entry which is preliminary data.</text>
</comment>
<dbReference type="EMBL" id="PJNH01000003">
    <property type="protein sequence ID" value="PKR77077.1"/>
    <property type="molecule type" value="Genomic_DNA"/>
</dbReference>
<evidence type="ECO:0000313" key="7">
    <source>
        <dbReference type="EMBL" id="PKR77077.1"/>
    </source>
</evidence>
<dbReference type="CDD" id="cd06171">
    <property type="entry name" value="Sigma70_r4"/>
    <property type="match status" value="1"/>
</dbReference>
<evidence type="ECO:0000256" key="1">
    <source>
        <dbReference type="ARBA" id="ARBA00010641"/>
    </source>
</evidence>
<dbReference type="InterPro" id="IPR013324">
    <property type="entry name" value="RNA_pol_sigma_r3/r4-like"/>
</dbReference>
<dbReference type="PANTHER" id="PTHR43133:SF60">
    <property type="entry name" value="RNA POLYMERASE SIGMA FACTOR SIGV"/>
    <property type="match status" value="1"/>
</dbReference>
<keyword evidence="2" id="KW-0805">Transcription regulation</keyword>
<evidence type="ECO:0000256" key="3">
    <source>
        <dbReference type="ARBA" id="ARBA00023082"/>
    </source>
</evidence>
<dbReference type="GO" id="GO:0006352">
    <property type="term" value="P:DNA-templated transcription initiation"/>
    <property type="evidence" value="ECO:0007669"/>
    <property type="project" value="InterPro"/>
</dbReference>
<dbReference type="OrthoDB" id="9794508at2"/>
<dbReference type="InterPro" id="IPR036388">
    <property type="entry name" value="WH-like_DNA-bd_sf"/>
</dbReference>
<dbReference type="GO" id="GO:0003677">
    <property type="term" value="F:DNA binding"/>
    <property type="evidence" value="ECO:0007669"/>
    <property type="project" value="InterPro"/>
</dbReference>
<dbReference type="Pfam" id="PF08281">
    <property type="entry name" value="Sigma70_r4_2"/>
    <property type="match status" value="1"/>
</dbReference>
<keyword evidence="4" id="KW-0804">Transcription</keyword>
<dbReference type="InterPro" id="IPR014284">
    <property type="entry name" value="RNA_pol_sigma-70_dom"/>
</dbReference>
<dbReference type="PANTHER" id="PTHR43133">
    <property type="entry name" value="RNA POLYMERASE ECF-TYPE SIGMA FACTO"/>
    <property type="match status" value="1"/>
</dbReference>
<evidence type="ECO:0000259" key="6">
    <source>
        <dbReference type="Pfam" id="PF08281"/>
    </source>
</evidence>